<dbReference type="InterPro" id="IPR004995">
    <property type="entry name" value="Spore_Ger"/>
</dbReference>
<dbReference type="EMBL" id="DXCO01000030">
    <property type="protein sequence ID" value="HIY78165.1"/>
    <property type="molecule type" value="Genomic_DNA"/>
</dbReference>
<accession>A0A9D2CG52</accession>
<dbReference type="Proteomes" id="UP000824135">
    <property type="component" value="Unassembled WGS sequence"/>
</dbReference>
<evidence type="ECO:0000313" key="5">
    <source>
        <dbReference type="Proteomes" id="UP000824135"/>
    </source>
</evidence>
<name>A0A9D2CG52_9FIRM</name>
<dbReference type="GO" id="GO:0016020">
    <property type="term" value="C:membrane"/>
    <property type="evidence" value="ECO:0007669"/>
    <property type="project" value="InterPro"/>
</dbReference>
<feature type="transmembrane region" description="Helical" evidence="3">
    <location>
        <begin position="330"/>
        <end position="348"/>
    </location>
</feature>
<evidence type="ECO:0000256" key="3">
    <source>
        <dbReference type="SAM" id="Phobius"/>
    </source>
</evidence>
<reference evidence="4" key="1">
    <citation type="journal article" date="2021" name="PeerJ">
        <title>Extensive microbial diversity within the chicken gut microbiome revealed by metagenomics and culture.</title>
        <authorList>
            <person name="Gilroy R."/>
            <person name="Ravi A."/>
            <person name="Getino M."/>
            <person name="Pursley I."/>
            <person name="Horton D.L."/>
            <person name="Alikhan N.F."/>
            <person name="Baker D."/>
            <person name="Gharbi K."/>
            <person name="Hall N."/>
            <person name="Watson M."/>
            <person name="Adriaenssens E.M."/>
            <person name="Foster-Nyarko E."/>
            <person name="Jarju S."/>
            <person name="Secka A."/>
            <person name="Antonio M."/>
            <person name="Oren A."/>
            <person name="Chaudhuri R.R."/>
            <person name="La Ragione R."/>
            <person name="Hildebrand F."/>
            <person name="Pallen M.J."/>
        </authorList>
    </citation>
    <scope>NUCLEOTIDE SEQUENCE</scope>
    <source>
        <strain evidence="4">CHK199-9574</strain>
    </source>
</reference>
<keyword evidence="2 3" id="KW-0472">Membrane</keyword>
<proteinExistence type="inferred from homology"/>
<dbReference type="PANTHER" id="PTHR22550">
    <property type="entry name" value="SPORE GERMINATION PROTEIN"/>
    <property type="match status" value="1"/>
</dbReference>
<feature type="transmembrane region" description="Helical" evidence="3">
    <location>
        <begin position="378"/>
        <end position="399"/>
    </location>
</feature>
<organism evidence="4 5">
    <name type="scientific">Candidatus Borkfalkia excrementavium</name>
    <dbReference type="NCBI Taxonomy" id="2838505"/>
    <lineage>
        <taxon>Bacteria</taxon>
        <taxon>Bacillati</taxon>
        <taxon>Bacillota</taxon>
        <taxon>Clostridia</taxon>
        <taxon>Christensenellales</taxon>
        <taxon>Christensenellaceae</taxon>
        <taxon>Candidatus Borkfalkia</taxon>
    </lineage>
</organism>
<dbReference type="Pfam" id="PF03323">
    <property type="entry name" value="GerA"/>
    <property type="match status" value="1"/>
</dbReference>
<evidence type="ECO:0000256" key="1">
    <source>
        <dbReference type="ARBA" id="ARBA00005278"/>
    </source>
</evidence>
<gene>
    <name evidence="4" type="ORF">H9728_03895</name>
</gene>
<evidence type="ECO:0000313" key="4">
    <source>
        <dbReference type="EMBL" id="HIY78165.1"/>
    </source>
</evidence>
<dbReference type="InterPro" id="IPR050768">
    <property type="entry name" value="UPF0353/GerABKA_families"/>
</dbReference>
<dbReference type="AlphaFoldDB" id="A0A9D2CG52"/>
<evidence type="ECO:0000256" key="2">
    <source>
        <dbReference type="ARBA" id="ARBA00023136"/>
    </source>
</evidence>
<feature type="transmembrane region" description="Helical" evidence="3">
    <location>
        <begin position="288"/>
        <end position="310"/>
    </location>
</feature>
<dbReference type="GO" id="GO:0009847">
    <property type="term" value="P:spore germination"/>
    <property type="evidence" value="ECO:0007669"/>
    <property type="project" value="InterPro"/>
</dbReference>
<feature type="transmembrane region" description="Helical" evidence="3">
    <location>
        <begin position="355"/>
        <end position="372"/>
    </location>
</feature>
<keyword evidence="3" id="KW-1133">Transmembrane helix</keyword>
<dbReference type="PANTHER" id="PTHR22550:SF5">
    <property type="entry name" value="LEUCINE ZIPPER PROTEIN 4"/>
    <property type="match status" value="1"/>
</dbReference>
<reference evidence="4" key="2">
    <citation type="submission" date="2021-04" db="EMBL/GenBank/DDBJ databases">
        <authorList>
            <person name="Gilroy R."/>
        </authorList>
    </citation>
    <scope>NUCLEOTIDE SEQUENCE</scope>
    <source>
        <strain evidence="4">CHK199-9574</strain>
    </source>
</reference>
<comment type="caution">
    <text evidence="4">The sequence shown here is derived from an EMBL/GenBank/DDBJ whole genome shotgun (WGS) entry which is preliminary data.</text>
</comment>
<sequence>MRFAYTFADMKKLSENCKENVKSLKSILTSEDILVFQFETKDKKACAAVYADGITDKMLLGEQVAKPLSEKTAPKTAEEAAKLLQSPENKREKDFTKISDEVLAGNTALFIDGIAEAVIVGVKKLSMRAVMEPPTSVAVKGPREGFIEDIKTNMSLIRNRLRTPKLNFITMQVGKQSKTNVCVGYLEGIADKKIVEKIESKIKSIEIDGIPDSSYIGKFLAEHHYSLFKQAGTTEKPDVLAAKMLEGRIAVLVDGSPIAVTLPYLLAEDFQGPQDYFVSPYRASVSRLLRFLAVFVSIFLPAFYVAAQLFKLQLLPFGFLLTISGSIQDIPLSPSLELFFLLLVLEILIEASVRMPKYVALALSVIGALVLGDTAVKAGIVSSSAIIIMALSGISAYTVPDLVGTISILRLVFVVVAGSIGTYGILLMTALLLFYMITADAYGTPMLAPFSPIVRKDLKDSLFKVTMTDLKTRPTVFKTKNKTRLKINEEAKDGQD</sequence>
<comment type="similarity">
    <text evidence="1">Belongs to the GerABKA family.</text>
</comment>
<dbReference type="PIRSF" id="PIRSF005690">
    <property type="entry name" value="GerBA"/>
    <property type="match status" value="1"/>
</dbReference>
<protein>
    <submittedName>
        <fullName evidence="4">Spore germination protein</fullName>
    </submittedName>
</protein>
<feature type="transmembrane region" description="Helical" evidence="3">
    <location>
        <begin position="411"/>
        <end position="437"/>
    </location>
</feature>
<keyword evidence="3" id="KW-0812">Transmembrane</keyword>